<feature type="transmembrane region" description="Helical" evidence="8">
    <location>
        <begin position="20"/>
        <end position="45"/>
    </location>
</feature>
<feature type="domain" description="G-protein coupled receptors family 1 profile" evidence="9">
    <location>
        <begin position="37"/>
        <end position="293"/>
    </location>
</feature>
<reference evidence="10 11" key="1">
    <citation type="journal article" date="2018" name="Sci. Rep.">
        <title>Comparative analysis of the Pocillopora damicornis genome highlights role of immune system in coral evolution.</title>
        <authorList>
            <person name="Cunning R."/>
            <person name="Bay R.A."/>
            <person name="Gillette P."/>
            <person name="Baker A.C."/>
            <person name="Traylor-Knowles N."/>
        </authorList>
    </citation>
    <scope>NUCLEOTIDE SEQUENCE [LARGE SCALE GENOMIC DNA]</scope>
    <source>
        <strain evidence="10">RSMAS</strain>
        <tissue evidence="10">Whole animal</tissue>
    </source>
</reference>
<comment type="subcellular location">
    <subcellularLocation>
        <location evidence="1">Membrane</location>
        <topology evidence="1">Multi-pass membrane protein</topology>
    </subcellularLocation>
</comment>
<name>A0A3M6TUD2_POCDA</name>
<dbReference type="SUPFAM" id="SSF81321">
    <property type="entry name" value="Family A G protein-coupled receptor-like"/>
    <property type="match status" value="1"/>
</dbReference>
<dbReference type="PANTHER" id="PTHR45695">
    <property type="entry name" value="LEUCOKININ RECEPTOR-RELATED"/>
    <property type="match status" value="1"/>
</dbReference>
<keyword evidence="5 8" id="KW-0472">Membrane</keyword>
<keyword evidence="2 8" id="KW-0812">Transmembrane</keyword>
<evidence type="ECO:0000313" key="10">
    <source>
        <dbReference type="EMBL" id="RMX44899.1"/>
    </source>
</evidence>
<organism evidence="10 11">
    <name type="scientific">Pocillopora damicornis</name>
    <name type="common">Cauliflower coral</name>
    <name type="synonym">Millepora damicornis</name>
    <dbReference type="NCBI Taxonomy" id="46731"/>
    <lineage>
        <taxon>Eukaryota</taxon>
        <taxon>Metazoa</taxon>
        <taxon>Cnidaria</taxon>
        <taxon>Anthozoa</taxon>
        <taxon>Hexacorallia</taxon>
        <taxon>Scleractinia</taxon>
        <taxon>Astrocoeniina</taxon>
        <taxon>Pocilloporidae</taxon>
        <taxon>Pocillopora</taxon>
    </lineage>
</organism>
<evidence type="ECO:0000256" key="4">
    <source>
        <dbReference type="ARBA" id="ARBA00023040"/>
    </source>
</evidence>
<dbReference type="CDD" id="cd00637">
    <property type="entry name" value="7tm_classA_rhodopsin-like"/>
    <property type="match status" value="1"/>
</dbReference>
<evidence type="ECO:0000256" key="2">
    <source>
        <dbReference type="ARBA" id="ARBA00022692"/>
    </source>
</evidence>
<keyword evidence="7" id="KW-0807">Transducer</keyword>
<dbReference type="Gene3D" id="1.20.1070.10">
    <property type="entry name" value="Rhodopsin 7-helix transmembrane proteins"/>
    <property type="match status" value="1"/>
</dbReference>
<keyword evidence="3 8" id="KW-1133">Transmembrane helix</keyword>
<feature type="transmembrane region" description="Helical" evidence="8">
    <location>
        <begin position="141"/>
        <end position="163"/>
    </location>
</feature>
<dbReference type="PANTHER" id="PTHR45695:SF9">
    <property type="entry name" value="LEUCOKININ RECEPTOR"/>
    <property type="match status" value="1"/>
</dbReference>
<protein>
    <recommendedName>
        <fullName evidence="9">G-protein coupled receptors family 1 profile domain-containing protein</fullName>
    </recommendedName>
</protein>
<keyword evidence="4" id="KW-0297">G-protein coupled receptor</keyword>
<feature type="transmembrane region" description="Helical" evidence="8">
    <location>
        <begin position="276"/>
        <end position="296"/>
    </location>
</feature>
<dbReference type="AlphaFoldDB" id="A0A3M6TUD2"/>
<dbReference type="EMBL" id="RCHS01002931">
    <property type="protein sequence ID" value="RMX44899.1"/>
    <property type="molecule type" value="Genomic_DNA"/>
</dbReference>
<sequence>MENSTNSSTGGSQGESFEFRLTKATICMFVLVTSLIENMLVLVILKKNHQNRMRTANTFFIANMSVADVLFALQNIPHAYNNYLLKEQWNLQGWVGIALCKIDMFFSLITIVTGNLTILAIAVDRVFAVYVPLKKIITRRICFMIIFVTWLIPTLFASPLLYYGDLIIRNGVTSCNLTDRRILKTWYMVLAGILATTLATILALYTAIGFKLSGRKFPGNASQKNRERRLKRNRDIFKMLITLIVVFYICSLPILSLHVSLVLGFYELLKINHIRFIAFLLYFSNGAINPIIYLIFNESFRDGIKAALSHCKCSRSLAYSVETEAAARKKSTDDGNDGLRSSTQL</sequence>
<dbReference type="GO" id="GO:0004930">
    <property type="term" value="F:G protein-coupled receptor activity"/>
    <property type="evidence" value="ECO:0007669"/>
    <property type="project" value="UniProtKB-KW"/>
</dbReference>
<dbReference type="PRINTS" id="PR00237">
    <property type="entry name" value="GPCRRHODOPSN"/>
</dbReference>
<evidence type="ECO:0000256" key="6">
    <source>
        <dbReference type="ARBA" id="ARBA00023170"/>
    </source>
</evidence>
<dbReference type="OMA" id="HIRFIAF"/>
<feature type="transmembrane region" description="Helical" evidence="8">
    <location>
        <begin position="236"/>
        <end position="256"/>
    </location>
</feature>
<feature type="transmembrane region" description="Helical" evidence="8">
    <location>
        <begin position="57"/>
        <end position="74"/>
    </location>
</feature>
<dbReference type="STRING" id="46731.A0A3M6TUD2"/>
<accession>A0A3M6TUD2</accession>
<feature type="transmembrane region" description="Helical" evidence="8">
    <location>
        <begin position="94"/>
        <end position="121"/>
    </location>
</feature>
<dbReference type="InterPro" id="IPR000276">
    <property type="entry name" value="GPCR_Rhodpsn"/>
</dbReference>
<dbReference type="Pfam" id="PF00001">
    <property type="entry name" value="7tm_1"/>
    <property type="match status" value="1"/>
</dbReference>
<dbReference type="Proteomes" id="UP000275408">
    <property type="component" value="Unassembled WGS sequence"/>
</dbReference>
<evidence type="ECO:0000256" key="1">
    <source>
        <dbReference type="ARBA" id="ARBA00004141"/>
    </source>
</evidence>
<keyword evidence="6" id="KW-0675">Receptor</keyword>
<dbReference type="GO" id="GO:0005886">
    <property type="term" value="C:plasma membrane"/>
    <property type="evidence" value="ECO:0007669"/>
    <property type="project" value="TreeGrafter"/>
</dbReference>
<proteinExistence type="predicted"/>
<keyword evidence="11" id="KW-1185">Reference proteome</keyword>
<comment type="caution">
    <text evidence="10">The sequence shown here is derived from an EMBL/GenBank/DDBJ whole genome shotgun (WGS) entry which is preliminary data.</text>
</comment>
<feature type="transmembrane region" description="Helical" evidence="8">
    <location>
        <begin position="186"/>
        <end position="208"/>
    </location>
</feature>
<dbReference type="PROSITE" id="PS50262">
    <property type="entry name" value="G_PROTEIN_RECEP_F1_2"/>
    <property type="match status" value="1"/>
</dbReference>
<evidence type="ECO:0000259" key="9">
    <source>
        <dbReference type="PROSITE" id="PS50262"/>
    </source>
</evidence>
<evidence type="ECO:0000313" key="11">
    <source>
        <dbReference type="Proteomes" id="UP000275408"/>
    </source>
</evidence>
<evidence type="ECO:0000256" key="8">
    <source>
        <dbReference type="SAM" id="Phobius"/>
    </source>
</evidence>
<evidence type="ECO:0000256" key="3">
    <source>
        <dbReference type="ARBA" id="ARBA00022989"/>
    </source>
</evidence>
<gene>
    <name evidence="10" type="ORF">pdam_00012568</name>
</gene>
<evidence type="ECO:0000256" key="7">
    <source>
        <dbReference type="ARBA" id="ARBA00023224"/>
    </source>
</evidence>
<dbReference type="OrthoDB" id="5967390at2759"/>
<dbReference type="InterPro" id="IPR017452">
    <property type="entry name" value="GPCR_Rhodpsn_7TM"/>
</dbReference>
<evidence type="ECO:0000256" key="5">
    <source>
        <dbReference type="ARBA" id="ARBA00023136"/>
    </source>
</evidence>